<dbReference type="Proteomes" id="UP000324222">
    <property type="component" value="Unassembled WGS sequence"/>
</dbReference>
<protein>
    <submittedName>
        <fullName evidence="1">Uncharacterized protein</fullName>
    </submittedName>
</protein>
<keyword evidence="2" id="KW-1185">Reference proteome</keyword>
<evidence type="ECO:0000313" key="2">
    <source>
        <dbReference type="Proteomes" id="UP000324222"/>
    </source>
</evidence>
<sequence>MRWEVTDVQGSADRSCQFLGIAEACLTAWCMGVWMLNPPAREDTEERPPSILHSHFFLRVLPPLPPWCVRGCDKIDHYLCPWALKRLCLGAKKTLVFFVLFGACGCVIREQMITDCKRLCIALPGADPDDFGSDGSPYSRPNSPESGEVVAGCRARQGDARLASGEDLSLACLCLPAPGCPVRVCSRRLPRQVRFQVRSPQGHVDWFACCRDSYSQMMPLIKPEHINIPSLQSLLTPRPEAPMIPCVLA</sequence>
<dbReference type="AlphaFoldDB" id="A0A5B7FN44"/>
<accession>A0A5B7FN44</accession>
<comment type="caution">
    <text evidence="1">The sequence shown here is derived from an EMBL/GenBank/DDBJ whole genome shotgun (WGS) entry which is preliminary data.</text>
</comment>
<name>A0A5B7FN44_PORTR</name>
<gene>
    <name evidence="1" type="ORF">E2C01_040193</name>
</gene>
<dbReference type="EMBL" id="VSRR010007223">
    <property type="protein sequence ID" value="MPC46473.1"/>
    <property type="molecule type" value="Genomic_DNA"/>
</dbReference>
<proteinExistence type="predicted"/>
<organism evidence="1 2">
    <name type="scientific">Portunus trituberculatus</name>
    <name type="common">Swimming crab</name>
    <name type="synonym">Neptunus trituberculatus</name>
    <dbReference type="NCBI Taxonomy" id="210409"/>
    <lineage>
        <taxon>Eukaryota</taxon>
        <taxon>Metazoa</taxon>
        <taxon>Ecdysozoa</taxon>
        <taxon>Arthropoda</taxon>
        <taxon>Crustacea</taxon>
        <taxon>Multicrustacea</taxon>
        <taxon>Malacostraca</taxon>
        <taxon>Eumalacostraca</taxon>
        <taxon>Eucarida</taxon>
        <taxon>Decapoda</taxon>
        <taxon>Pleocyemata</taxon>
        <taxon>Brachyura</taxon>
        <taxon>Eubrachyura</taxon>
        <taxon>Portunoidea</taxon>
        <taxon>Portunidae</taxon>
        <taxon>Portuninae</taxon>
        <taxon>Portunus</taxon>
    </lineage>
</organism>
<evidence type="ECO:0000313" key="1">
    <source>
        <dbReference type="EMBL" id="MPC46473.1"/>
    </source>
</evidence>
<reference evidence="1 2" key="1">
    <citation type="submission" date="2019-05" db="EMBL/GenBank/DDBJ databases">
        <title>Another draft genome of Portunus trituberculatus and its Hox gene families provides insights of decapod evolution.</title>
        <authorList>
            <person name="Jeong J.-H."/>
            <person name="Song I."/>
            <person name="Kim S."/>
            <person name="Choi T."/>
            <person name="Kim D."/>
            <person name="Ryu S."/>
            <person name="Kim W."/>
        </authorList>
    </citation>
    <scope>NUCLEOTIDE SEQUENCE [LARGE SCALE GENOMIC DNA]</scope>
    <source>
        <tissue evidence="1">Muscle</tissue>
    </source>
</reference>